<name>A0ABU2FI68_9EURY</name>
<dbReference type="Proteomes" id="UP001259659">
    <property type="component" value="Unassembled WGS sequence"/>
</dbReference>
<keyword evidence="1" id="KW-0472">Membrane</keyword>
<dbReference type="RefSeq" id="WP_310921228.1">
    <property type="nucleotide sequence ID" value="NZ_JAMQON010000006.1"/>
</dbReference>
<dbReference type="Pfam" id="PF25939">
    <property type="entry name" value="DUF7982"/>
    <property type="match status" value="1"/>
</dbReference>
<keyword evidence="1" id="KW-1133">Transmembrane helix</keyword>
<evidence type="ECO:0000256" key="1">
    <source>
        <dbReference type="SAM" id="Phobius"/>
    </source>
</evidence>
<evidence type="ECO:0000313" key="4">
    <source>
        <dbReference type="Proteomes" id="UP001259659"/>
    </source>
</evidence>
<evidence type="ECO:0000313" key="3">
    <source>
        <dbReference type="EMBL" id="MDS0261395.1"/>
    </source>
</evidence>
<feature type="domain" description="DUF7982" evidence="2">
    <location>
        <begin position="113"/>
        <end position="221"/>
    </location>
</feature>
<keyword evidence="4" id="KW-1185">Reference proteome</keyword>
<protein>
    <recommendedName>
        <fullName evidence="2">DUF7982 domain-containing protein</fullName>
    </recommendedName>
</protein>
<dbReference type="EMBL" id="JAMQON010000006">
    <property type="protein sequence ID" value="MDS0261395.1"/>
    <property type="molecule type" value="Genomic_DNA"/>
</dbReference>
<reference evidence="3 4" key="1">
    <citation type="submission" date="2022-06" db="EMBL/GenBank/DDBJ databases">
        <title>Haloarcula sp. a new haloarchaeum isolate from saline soil.</title>
        <authorList>
            <person name="Strakova D."/>
            <person name="Galisteo C."/>
            <person name="Sanchez-Porro C."/>
            <person name="Ventosa A."/>
        </authorList>
    </citation>
    <scope>NUCLEOTIDE SEQUENCE [LARGE SCALE GENOMIC DNA]</scope>
    <source>
        <strain evidence="3 4">S1CR25-12</strain>
    </source>
</reference>
<keyword evidence="1" id="KW-0812">Transmembrane</keyword>
<sequence length="223" mass="22511">MGSEAATGGGLRDRFGPRNPAPAFGVLGVGLVGAAVAVPAFETLLFAWGGTALFAAVLLRFVTTTATVPAAVATDVHAVAAGNARRFAGTGPHRYVPDGDSVSLVVGGDASGDRPGTALDPVGERLLAPLAEPASEPTVENRVPVLLDAVVHDLELAAGARSRTTDTGVEVTVTGVQVGTAELFDHPAVSVVGVGLADALSAPVRVDPTVEDGRLVVACHWRE</sequence>
<feature type="transmembrane region" description="Helical" evidence="1">
    <location>
        <begin position="21"/>
        <end position="38"/>
    </location>
</feature>
<dbReference type="InterPro" id="IPR058288">
    <property type="entry name" value="DUF7982"/>
</dbReference>
<comment type="caution">
    <text evidence="3">The sequence shown here is derived from an EMBL/GenBank/DDBJ whole genome shotgun (WGS) entry which is preliminary data.</text>
</comment>
<organism evidence="3 4">
    <name type="scientific">Haloarcula saliterrae</name>
    <dbReference type="NCBI Taxonomy" id="2950534"/>
    <lineage>
        <taxon>Archaea</taxon>
        <taxon>Methanobacteriati</taxon>
        <taxon>Methanobacteriota</taxon>
        <taxon>Stenosarchaea group</taxon>
        <taxon>Halobacteria</taxon>
        <taxon>Halobacteriales</taxon>
        <taxon>Haloarculaceae</taxon>
        <taxon>Haloarcula</taxon>
    </lineage>
</organism>
<evidence type="ECO:0000259" key="2">
    <source>
        <dbReference type="Pfam" id="PF25939"/>
    </source>
</evidence>
<proteinExistence type="predicted"/>
<accession>A0ABU2FI68</accession>
<gene>
    <name evidence="3" type="ORF">NDI56_18495</name>
</gene>
<feature type="transmembrane region" description="Helical" evidence="1">
    <location>
        <begin position="44"/>
        <end position="62"/>
    </location>
</feature>